<name>A0A0M4QJ33_9MICC</name>
<keyword evidence="4" id="KW-1185">Reference proteome</keyword>
<feature type="transmembrane region" description="Helical" evidence="2">
    <location>
        <begin position="22"/>
        <end position="42"/>
    </location>
</feature>
<gene>
    <name evidence="3" type="ORF">AOC05_06720</name>
</gene>
<dbReference type="KEGG" id="aaq:AOC05_06720"/>
<evidence type="ECO:0000256" key="1">
    <source>
        <dbReference type="SAM" id="MobiDB-lite"/>
    </source>
</evidence>
<dbReference type="Proteomes" id="UP000062833">
    <property type="component" value="Chromosome"/>
</dbReference>
<dbReference type="EMBL" id="CP012677">
    <property type="protein sequence ID" value="ALE94054.1"/>
    <property type="molecule type" value="Genomic_DNA"/>
</dbReference>
<keyword evidence="2" id="KW-1133">Transmembrane helix</keyword>
<evidence type="ECO:0008006" key="5">
    <source>
        <dbReference type="Google" id="ProtNLM"/>
    </source>
</evidence>
<evidence type="ECO:0000256" key="2">
    <source>
        <dbReference type="SAM" id="Phobius"/>
    </source>
</evidence>
<proteinExistence type="predicted"/>
<dbReference type="InterPro" id="IPR021449">
    <property type="entry name" value="DUF3099"/>
</dbReference>
<dbReference type="Pfam" id="PF11298">
    <property type="entry name" value="DUF3099"/>
    <property type="match status" value="1"/>
</dbReference>
<keyword evidence="2" id="KW-0812">Transmembrane</keyword>
<keyword evidence="2" id="KW-0472">Membrane</keyword>
<dbReference type="AlphaFoldDB" id="A0A0M4QJ33"/>
<accession>A0A0M4QJ33</accession>
<sequence length="140" mass="14931">MPAVQSVTNAVEAHSAEMHSRMVRYATTMGIRMVCIALIFVFDGWFKLIPIVGAVLLPWVAVIIANGGADTNHITTIALLDAAPLYELPDDSTNASDGDDVSSVILTGEFVVDPAERSTSETADTGDPVDKQEQTKGEEP</sequence>
<reference evidence="4" key="1">
    <citation type="submission" date="2015-09" db="EMBL/GenBank/DDBJ databases">
        <title>Complete genome of Arthrobacter alpinus strain R3.8.</title>
        <authorList>
            <person name="See-Too W.S."/>
            <person name="Chan K.G."/>
        </authorList>
    </citation>
    <scope>NUCLEOTIDE SEQUENCE [LARGE SCALE GENOMIC DNA]</scope>
    <source>
        <strain evidence="4">R3.8</strain>
    </source>
</reference>
<feature type="compositionally biased region" description="Basic and acidic residues" evidence="1">
    <location>
        <begin position="128"/>
        <end position="140"/>
    </location>
</feature>
<organism evidence="3 4">
    <name type="scientific">Arthrobacter alpinus</name>
    <dbReference type="NCBI Taxonomy" id="656366"/>
    <lineage>
        <taxon>Bacteria</taxon>
        <taxon>Bacillati</taxon>
        <taxon>Actinomycetota</taxon>
        <taxon>Actinomycetes</taxon>
        <taxon>Micrococcales</taxon>
        <taxon>Micrococcaceae</taxon>
        <taxon>Arthrobacter</taxon>
    </lineage>
</organism>
<dbReference type="PATRIC" id="fig|656366.3.peg.1439"/>
<feature type="region of interest" description="Disordered" evidence="1">
    <location>
        <begin position="112"/>
        <end position="140"/>
    </location>
</feature>
<evidence type="ECO:0000313" key="3">
    <source>
        <dbReference type="EMBL" id="ALE94054.1"/>
    </source>
</evidence>
<protein>
    <recommendedName>
        <fullName evidence="5">DUF3099 domain-containing protein</fullName>
    </recommendedName>
</protein>
<feature type="transmembrane region" description="Helical" evidence="2">
    <location>
        <begin position="48"/>
        <end position="69"/>
    </location>
</feature>
<evidence type="ECO:0000313" key="4">
    <source>
        <dbReference type="Proteomes" id="UP000062833"/>
    </source>
</evidence>